<proteinExistence type="predicted"/>
<dbReference type="AlphaFoldDB" id="A0A4Y2MJY6"/>
<evidence type="ECO:0000313" key="3">
    <source>
        <dbReference type="Proteomes" id="UP000499080"/>
    </source>
</evidence>
<dbReference type="Proteomes" id="UP000499080">
    <property type="component" value="Unassembled WGS sequence"/>
</dbReference>
<accession>A0A4Y2MJY6</accession>
<organism evidence="2 3">
    <name type="scientific">Araneus ventricosus</name>
    <name type="common">Orbweaver spider</name>
    <name type="synonym">Epeira ventricosa</name>
    <dbReference type="NCBI Taxonomy" id="182803"/>
    <lineage>
        <taxon>Eukaryota</taxon>
        <taxon>Metazoa</taxon>
        <taxon>Ecdysozoa</taxon>
        <taxon>Arthropoda</taxon>
        <taxon>Chelicerata</taxon>
        <taxon>Arachnida</taxon>
        <taxon>Araneae</taxon>
        <taxon>Araneomorphae</taxon>
        <taxon>Entelegynae</taxon>
        <taxon>Araneoidea</taxon>
        <taxon>Araneidae</taxon>
        <taxon>Araneus</taxon>
    </lineage>
</organism>
<name>A0A4Y2MJY6_ARAVE</name>
<dbReference type="EMBL" id="BGPR01007516">
    <property type="protein sequence ID" value="GBN27468.1"/>
    <property type="molecule type" value="Genomic_DNA"/>
</dbReference>
<gene>
    <name evidence="2" type="ORF">AVEN_226449_1</name>
</gene>
<sequence>MGPRARDSLPFPHGSTSRDPRFPSPLSHFTFMTQRSKWITNKDENPNFSTAPIQSSSEFRIDGGFWSGALQIQWNGFSVNAQFKMMAILYLYLLR</sequence>
<protein>
    <submittedName>
        <fullName evidence="2">Uncharacterized protein</fullName>
    </submittedName>
</protein>
<feature type="region of interest" description="Disordered" evidence="1">
    <location>
        <begin position="1"/>
        <end position="24"/>
    </location>
</feature>
<comment type="caution">
    <text evidence="2">The sequence shown here is derived from an EMBL/GenBank/DDBJ whole genome shotgun (WGS) entry which is preliminary data.</text>
</comment>
<reference evidence="2 3" key="1">
    <citation type="journal article" date="2019" name="Sci. Rep.">
        <title>Orb-weaving spider Araneus ventricosus genome elucidates the spidroin gene catalogue.</title>
        <authorList>
            <person name="Kono N."/>
            <person name="Nakamura H."/>
            <person name="Ohtoshi R."/>
            <person name="Moran D.A.P."/>
            <person name="Shinohara A."/>
            <person name="Yoshida Y."/>
            <person name="Fujiwara M."/>
            <person name="Mori M."/>
            <person name="Tomita M."/>
            <person name="Arakawa K."/>
        </authorList>
    </citation>
    <scope>NUCLEOTIDE SEQUENCE [LARGE SCALE GENOMIC DNA]</scope>
</reference>
<keyword evidence="3" id="KW-1185">Reference proteome</keyword>
<evidence type="ECO:0000256" key="1">
    <source>
        <dbReference type="SAM" id="MobiDB-lite"/>
    </source>
</evidence>
<evidence type="ECO:0000313" key="2">
    <source>
        <dbReference type="EMBL" id="GBN27468.1"/>
    </source>
</evidence>